<dbReference type="InterPro" id="IPR036097">
    <property type="entry name" value="HisK_dim/P_sf"/>
</dbReference>
<feature type="domain" description="Histidine kinase" evidence="7">
    <location>
        <begin position="55"/>
        <end position="276"/>
    </location>
</feature>
<dbReference type="Gene3D" id="1.10.287.130">
    <property type="match status" value="1"/>
</dbReference>
<evidence type="ECO:0000256" key="4">
    <source>
        <dbReference type="ARBA" id="ARBA00022679"/>
    </source>
</evidence>
<dbReference type="Pfam" id="PF02518">
    <property type="entry name" value="HATPase_c"/>
    <property type="match status" value="1"/>
</dbReference>
<reference evidence="8 9" key="1">
    <citation type="submission" date="2017-07" db="EMBL/GenBank/DDBJ databases">
        <authorList>
            <person name="Sun Z.S."/>
            <person name="Albrecht U."/>
            <person name="Echele G."/>
            <person name="Lee C.C."/>
        </authorList>
    </citation>
    <scope>NUCLEOTIDE SEQUENCE [LARGE SCALE GENOMIC DNA]</scope>
    <source>
        <strain evidence="8 9">CGMCC 1.12710</strain>
    </source>
</reference>
<protein>
    <recommendedName>
        <fullName evidence="2">histidine kinase</fullName>
        <ecNumber evidence="2">2.7.13.3</ecNumber>
    </recommendedName>
</protein>
<dbReference type="SUPFAM" id="SSF55874">
    <property type="entry name" value="ATPase domain of HSP90 chaperone/DNA topoisomerase II/histidine kinase"/>
    <property type="match status" value="1"/>
</dbReference>
<evidence type="ECO:0000256" key="3">
    <source>
        <dbReference type="ARBA" id="ARBA00022553"/>
    </source>
</evidence>
<dbReference type="SUPFAM" id="SSF47384">
    <property type="entry name" value="Homodimeric domain of signal transducing histidine kinase"/>
    <property type="match status" value="1"/>
</dbReference>
<keyword evidence="4" id="KW-0808">Transferase</keyword>
<dbReference type="SMART" id="SM00387">
    <property type="entry name" value="HATPase_c"/>
    <property type="match status" value="1"/>
</dbReference>
<dbReference type="EMBL" id="FZQA01000007">
    <property type="protein sequence ID" value="SNT75289.1"/>
    <property type="molecule type" value="Genomic_DNA"/>
</dbReference>
<evidence type="ECO:0000256" key="5">
    <source>
        <dbReference type="ARBA" id="ARBA00022777"/>
    </source>
</evidence>
<evidence type="ECO:0000313" key="9">
    <source>
        <dbReference type="Proteomes" id="UP000198346"/>
    </source>
</evidence>
<dbReference type="PANTHER" id="PTHR43711">
    <property type="entry name" value="TWO-COMPONENT HISTIDINE KINASE"/>
    <property type="match status" value="1"/>
</dbReference>
<gene>
    <name evidence="8" type="ORF">SAMN06297382_2653</name>
</gene>
<dbReference type="EC" id="2.7.13.3" evidence="2"/>
<sequence length="288" mass="30884">MRAYNPFVVHDGSLIASYAARMAEAVAVRRATDEARAAREQAELSIKARSEFLANMNHELRTPLNAVIGFATMLRDSDVYDLSDEQRRAYAEYILQSADLLLGHINTILEAAALDSGERALDRGEFDLAAALGEAMSRAAIAAQAGEVALARKGPAEGVIGVGDERRFGQAVDHLLRLAIKASPKGAKVLARAVFNERGEPEIAIRDHGPGLARETIDQALGAFEEIHRGLDRSFAGPGVGLAIAKTFIEMQGGRFEIRSRLGEGTLVRAVLPAAQADADVEPMRMAG</sequence>
<proteinExistence type="predicted"/>
<dbReference type="RefSeq" id="WP_089413080.1">
    <property type="nucleotide sequence ID" value="NZ_FZQA01000007.1"/>
</dbReference>
<evidence type="ECO:0000256" key="6">
    <source>
        <dbReference type="ARBA" id="ARBA00023012"/>
    </source>
</evidence>
<dbReference type="InterPro" id="IPR050736">
    <property type="entry name" value="Sensor_HK_Regulatory"/>
</dbReference>
<dbReference type="CDD" id="cd00082">
    <property type="entry name" value="HisKA"/>
    <property type="match status" value="1"/>
</dbReference>
<organism evidence="8 9">
    <name type="scientific">Amphiplicatus metriothermophilus</name>
    <dbReference type="NCBI Taxonomy" id="1519374"/>
    <lineage>
        <taxon>Bacteria</taxon>
        <taxon>Pseudomonadati</taxon>
        <taxon>Pseudomonadota</taxon>
        <taxon>Alphaproteobacteria</taxon>
        <taxon>Parvularculales</taxon>
        <taxon>Parvularculaceae</taxon>
        <taxon>Amphiplicatus</taxon>
    </lineage>
</organism>
<accession>A0A239PYA4</accession>
<dbReference type="Gene3D" id="3.30.565.10">
    <property type="entry name" value="Histidine kinase-like ATPase, C-terminal domain"/>
    <property type="match status" value="1"/>
</dbReference>
<keyword evidence="5 8" id="KW-0418">Kinase</keyword>
<name>A0A239PYA4_9PROT</name>
<dbReference type="SMART" id="SM00388">
    <property type="entry name" value="HisKA"/>
    <property type="match status" value="1"/>
</dbReference>
<evidence type="ECO:0000256" key="1">
    <source>
        <dbReference type="ARBA" id="ARBA00000085"/>
    </source>
</evidence>
<evidence type="ECO:0000313" key="8">
    <source>
        <dbReference type="EMBL" id="SNT75289.1"/>
    </source>
</evidence>
<dbReference type="Proteomes" id="UP000198346">
    <property type="component" value="Unassembled WGS sequence"/>
</dbReference>
<evidence type="ECO:0000256" key="2">
    <source>
        <dbReference type="ARBA" id="ARBA00012438"/>
    </source>
</evidence>
<dbReference type="InterPro" id="IPR003594">
    <property type="entry name" value="HATPase_dom"/>
</dbReference>
<dbReference type="PANTHER" id="PTHR43711:SF26">
    <property type="entry name" value="SENSOR HISTIDINE KINASE RCSC"/>
    <property type="match status" value="1"/>
</dbReference>
<dbReference type="InterPro" id="IPR005467">
    <property type="entry name" value="His_kinase_dom"/>
</dbReference>
<keyword evidence="3" id="KW-0597">Phosphoprotein</keyword>
<comment type="catalytic activity">
    <reaction evidence="1">
        <text>ATP + protein L-histidine = ADP + protein N-phospho-L-histidine.</text>
        <dbReference type="EC" id="2.7.13.3"/>
    </reaction>
</comment>
<dbReference type="InterPro" id="IPR003661">
    <property type="entry name" value="HisK_dim/P_dom"/>
</dbReference>
<dbReference type="AlphaFoldDB" id="A0A239PYA4"/>
<dbReference type="InterPro" id="IPR036890">
    <property type="entry name" value="HATPase_C_sf"/>
</dbReference>
<dbReference type="PROSITE" id="PS50109">
    <property type="entry name" value="HIS_KIN"/>
    <property type="match status" value="1"/>
</dbReference>
<dbReference type="GO" id="GO:0000155">
    <property type="term" value="F:phosphorelay sensor kinase activity"/>
    <property type="evidence" value="ECO:0007669"/>
    <property type="project" value="InterPro"/>
</dbReference>
<keyword evidence="6" id="KW-0902">Two-component regulatory system</keyword>
<dbReference type="OrthoDB" id="7179697at2"/>
<evidence type="ECO:0000259" key="7">
    <source>
        <dbReference type="PROSITE" id="PS50109"/>
    </source>
</evidence>
<dbReference type="PRINTS" id="PR00344">
    <property type="entry name" value="BCTRLSENSOR"/>
</dbReference>
<keyword evidence="9" id="KW-1185">Reference proteome</keyword>
<dbReference type="Pfam" id="PF00512">
    <property type="entry name" value="HisKA"/>
    <property type="match status" value="1"/>
</dbReference>
<dbReference type="InterPro" id="IPR004358">
    <property type="entry name" value="Sig_transdc_His_kin-like_C"/>
</dbReference>